<dbReference type="AlphaFoldDB" id="A0AA39P858"/>
<gene>
    <name evidence="1" type="ORF">EDD18DRAFT_1364267</name>
</gene>
<accession>A0AA39P858</accession>
<name>A0AA39P858_9AGAR</name>
<protein>
    <submittedName>
        <fullName evidence="1">Uncharacterized protein</fullName>
    </submittedName>
</protein>
<sequence length="344" mass="38827">MASSTDFSTYQSPSPTAKFSDLDLKFKSISELDCPFIAPQKSISGFTWSTEIPVAASAMLVLPNDIIPDLSDITTIIQQLPAVYEQGYHAIDISFCIVGTMMTRTFHFLKLHLCISINNHQEAISLTKSIVHLINTDQLLKSSHDYHMFMELKIFFFMQGFHSTHVQLWELGHLLDEKWIKEDILNLNFFFFDCVEPCNEDCEELAIGTIGGSPGITGYNEFNVHKSMAINGSALILAEMVTIWFDARLCCNQYKKHKPVHCLDIDPGDHHTGKTSQMKVQWQIETVDLEHNHGPLVTPGSALPLLPKKEDKEEVEKLVKANLTLAQIHSVLNNHVNVHPLEHC</sequence>
<reference evidence="1" key="1">
    <citation type="submission" date="2023-06" db="EMBL/GenBank/DDBJ databases">
        <authorList>
            <consortium name="Lawrence Berkeley National Laboratory"/>
            <person name="Ahrendt S."/>
            <person name="Sahu N."/>
            <person name="Indic B."/>
            <person name="Wong-Bajracharya J."/>
            <person name="Merenyi Z."/>
            <person name="Ke H.-M."/>
            <person name="Monk M."/>
            <person name="Kocsube S."/>
            <person name="Drula E."/>
            <person name="Lipzen A."/>
            <person name="Balint B."/>
            <person name="Henrissat B."/>
            <person name="Andreopoulos B."/>
            <person name="Martin F.M."/>
            <person name="Harder C.B."/>
            <person name="Rigling D."/>
            <person name="Ford K.L."/>
            <person name="Foster G.D."/>
            <person name="Pangilinan J."/>
            <person name="Papanicolaou A."/>
            <person name="Barry K."/>
            <person name="LaButti K."/>
            <person name="Viragh M."/>
            <person name="Koriabine M."/>
            <person name="Yan M."/>
            <person name="Riley R."/>
            <person name="Champramary S."/>
            <person name="Plett K.L."/>
            <person name="Tsai I.J."/>
            <person name="Slot J."/>
            <person name="Sipos G."/>
            <person name="Plett J."/>
            <person name="Nagy L.G."/>
            <person name="Grigoriev I.V."/>
        </authorList>
    </citation>
    <scope>NUCLEOTIDE SEQUENCE</scope>
    <source>
        <strain evidence="1">HWK02</strain>
    </source>
</reference>
<proteinExistence type="predicted"/>
<organism evidence="1 2">
    <name type="scientific">Armillaria luteobubalina</name>
    <dbReference type="NCBI Taxonomy" id="153913"/>
    <lineage>
        <taxon>Eukaryota</taxon>
        <taxon>Fungi</taxon>
        <taxon>Dikarya</taxon>
        <taxon>Basidiomycota</taxon>
        <taxon>Agaricomycotina</taxon>
        <taxon>Agaricomycetes</taxon>
        <taxon>Agaricomycetidae</taxon>
        <taxon>Agaricales</taxon>
        <taxon>Marasmiineae</taxon>
        <taxon>Physalacriaceae</taxon>
        <taxon>Armillaria</taxon>
    </lineage>
</organism>
<dbReference type="Proteomes" id="UP001175228">
    <property type="component" value="Unassembled WGS sequence"/>
</dbReference>
<keyword evidence="2" id="KW-1185">Reference proteome</keyword>
<comment type="caution">
    <text evidence="1">The sequence shown here is derived from an EMBL/GenBank/DDBJ whole genome shotgun (WGS) entry which is preliminary data.</text>
</comment>
<dbReference type="EMBL" id="JAUEPU010000089">
    <property type="protein sequence ID" value="KAK0479371.1"/>
    <property type="molecule type" value="Genomic_DNA"/>
</dbReference>
<evidence type="ECO:0000313" key="1">
    <source>
        <dbReference type="EMBL" id="KAK0479371.1"/>
    </source>
</evidence>
<evidence type="ECO:0000313" key="2">
    <source>
        <dbReference type="Proteomes" id="UP001175228"/>
    </source>
</evidence>